<reference evidence="2" key="1">
    <citation type="journal article" date="2019" name="Int. J. Syst. Evol. Microbiol.">
        <title>The Global Catalogue of Microorganisms (GCM) 10K type strain sequencing project: providing services to taxonomists for standard genome sequencing and annotation.</title>
        <authorList>
            <consortium name="The Broad Institute Genomics Platform"/>
            <consortium name="The Broad Institute Genome Sequencing Center for Infectious Disease"/>
            <person name="Wu L."/>
            <person name="Ma J."/>
        </authorList>
    </citation>
    <scope>NUCLEOTIDE SEQUENCE [LARGE SCALE GENOMIC DNA]</scope>
    <source>
        <strain evidence="2">KCTC 22154</strain>
    </source>
</reference>
<sequence>MSVSLEEAKAHLRLIDEDDAEDGLITGLIEAAVGYVSEYLGDDLPEPMPAPVRAAVLLLVADLFENRERQSVGVGSYQQNPTFQLLLNSYRSNEVF</sequence>
<name>A0A8H9LZ73_9GAMM</name>
<proteinExistence type="predicted"/>
<dbReference type="InterPro" id="IPR021146">
    <property type="entry name" value="Phage_gp6-like_head-tail"/>
</dbReference>
<comment type="caution">
    <text evidence="1">The sequence shown here is derived from an EMBL/GenBank/DDBJ whole genome shotgun (WGS) entry which is preliminary data.</text>
</comment>
<dbReference type="InterPro" id="IPR006450">
    <property type="entry name" value="Phage_HK97_gp6-like"/>
</dbReference>
<dbReference type="CDD" id="cd08054">
    <property type="entry name" value="gp6"/>
    <property type="match status" value="1"/>
</dbReference>
<dbReference type="Pfam" id="PF05135">
    <property type="entry name" value="Phage_connect_1"/>
    <property type="match status" value="1"/>
</dbReference>
<dbReference type="NCBIfam" id="TIGR01560">
    <property type="entry name" value="put_DNA_pack"/>
    <property type="match status" value="1"/>
</dbReference>
<accession>A0A8H9LZ73</accession>
<protein>
    <recommendedName>
        <fullName evidence="3">Phage gp6-like head-tail connector protein</fullName>
    </recommendedName>
</protein>
<dbReference type="AlphaFoldDB" id="A0A8H9LZ73"/>
<gene>
    <name evidence="1" type="ORF">GCM10007157_12580</name>
</gene>
<keyword evidence="2" id="KW-1185">Reference proteome</keyword>
<dbReference type="Gene3D" id="1.10.3230.30">
    <property type="entry name" value="Phage gp6-like head-tail connector protein"/>
    <property type="match status" value="1"/>
</dbReference>
<dbReference type="EMBL" id="BMXN01000005">
    <property type="protein sequence ID" value="GGW22930.1"/>
    <property type="molecule type" value="Genomic_DNA"/>
</dbReference>
<evidence type="ECO:0000313" key="2">
    <source>
        <dbReference type="Proteomes" id="UP000623776"/>
    </source>
</evidence>
<dbReference type="Proteomes" id="UP000623776">
    <property type="component" value="Unassembled WGS sequence"/>
</dbReference>
<evidence type="ECO:0000313" key="1">
    <source>
        <dbReference type="EMBL" id="GGW22930.1"/>
    </source>
</evidence>
<dbReference type="RefSeq" id="WP_189463081.1">
    <property type="nucleotide sequence ID" value="NZ_BMXN01000005.1"/>
</dbReference>
<evidence type="ECO:0008006" key="3">
    <source>
        <dbReference type="Google" id="ProtNLM"/>
    </source>
</evidence>
<organism evidence="1 2">
    <name type="scientific">Vreelandella hamiltonii</name>
    <dbReference type="NCBI Taxonomy" id="502829"/>
    <lineage>
        <taxon>Bacteria</taxon>
        <taxon>Pseudomonadati</taxon>
        <taxon>Pseudomonadota</taxon>
        <taxon>Gammaproteobacteria</taxon>
        <taxon>Oceanospirillales</taxon>
        <taxon>Halomonadaceae</taxon>
        <taxon>Vreelandella</taxon>
    </lineage>
</organism>